<dbReference type="AlphaFoldDB" id="A0A3B1CN53"/>
<gene>
    <name evidence="2" type="ORF">MNBD_NITROSPINAE01-124</name>
</gene>
<name>A0A3B1CN53_9ZZZZ</name>
<protein>
    <recommendedName>
        <fullName evidence="3">Inner membrane protein YjeT (Clustered with HflC)</fullName>
    </recommendedName>
</protein>
<dbReference type="InterPro" id="IPR019201">
    <property type="entry name" value="DUF2065"/>
</dbReference>
<evidence type="ECO:0000256" key="1">
    <source>
        <dbReference type="SAM" id="Phobius"/>
    </source>
</evidence>
<proteinExistence type="predicted"/>
<keyword evidence="1" id="KW-0472">Membrane</keyword>
<reference evidence="2" key="1">
    <citation type="submission" date="2018-06" db="EMBL/GenBank/DDBJ databases">
        <authorList>
            <person name="Zhirakovskaya E."/>
        </authorList>
    </citation>
    <scope>NUCLEOTIDE SEQUENCE</scope>
</reference>
<accession>A0A3B1CN53</accession>
<evidence type="ECO:0000313" key="2">
    <source>
        <dbReference type="EMBL" id="VAX20325.1"/>
    </source>
</evidence>
<evidence type="ECO:0008006" key="3">
    <source>
        <dbReference type="Google" id="ProtNLM"/>
    </source>
</evidence>
<keyword evidence="1" id="KW-0812">Transmembrane</keyword>
<dbReference type="Pfam" id="PF09838">
    <property type="entry name" value="DUF2065"/>
    <property type="match status" value="1"/>
</dbReference>
<organism evidence="2">
    <name type="scientific">hydrothermal vent metagenome</name>
    <dbReference type="NCBI Taxonomy" id="652676"/>
    <lineage>
        <taxon>unclassified sequences</taxon>
        <taxon>metagenomes</taxon>
        <taxon>ecological metagenomes</taxon>
    </lineage>
</organism>
<feature type="transmembrane region" description="Helical" evidence="1">
    <location>
        <begin position="37"/>
        <end position="55"/>
    </location>
</feature>
<sequence length="58" mass="6424">MTIIGVVMILEGIPYFTMPKKVKEMAEMILSAEPRTLRYIGFGLMIGGLVFVAFGRSV</sequence>
<dbReference type="EMBL" id="UOGC01000103">
    <property type="protein sequence ID" value="VAX20325.1"/>
    <property type="molecule type" value="Genomic_DNA"/>
</dbReference>
<keyword evidence="1" id="KW-1133">Transmembrane helix</keyword>